<dbReference type="EMBL" id="FZOQ01000005">
    <property type="protein sequence ID" value="SNS38538.1"/>
    <property type="molecule type" value="Genomic_DNA"/>
</dbReference>
<keyword evidence="2" id="KW-1185">Reference proteome</keyword>
<gene>
    <name evidence="1" type="ORF">SAMN06296052_105238</name>
</gene>
<dbReference type="RefSeq" id="WP_089318652.1">
    <property type="nucleotide sequence ID" value="NZ_FZOQ01000005.1"/>
</dbReference>
<evidence type="ECO:0000313" key="1">
    <source>
        <dbReference type="EMBL" id="SNS38538.1"/>
    </source>
</evidence>
<dbReference type="AlphaFoldDB" id="A0A239E2M5"/>
<dbReference type="Proteomes" id="UP000198432">
    <property type="component" value="Unassembled WGS sequence"/>
</dbReference>
<dbReference type="InterPro" id="IPR018727">
    <property type="entry name" value="DUF2267"/>
</dbReference>
<dbReference type="InterPro" id="IPR038282">
    <property type="entry name" value="DUF2267_sf"/>
</dbReference>
<dbReference type="Gene3D" id="1.10.490.110">
    <property type="entry name" value="Uncharacterized conserved protein DUF2267"/>
    <property type="match status" value="1"/>
</dbReference>
<dbReference type="Pfam" id="PF10025">
    <property type="entry name" value="DUF2267"/>
    <property type="match status" value="1"/>
</dbReference>
<protein>
    <submittedName>
        <fullName evidence="1">Uncharacterized conserved protein, DUF2267 family</fullName>
    </submittedName>
</protein>
<organism evidence="1 2">
    <name type="scientific">Pontibacter ummariensis</name>
    <dbReference type="NCBI Taxonomy" id="1610492"/>
    <lineage>
        <taxon>Bacteria</taxon>
        <taxon>Pseudomonadati</taxon>
        <taxon>Bacteroidota</taxon>
        <taxon>Cytophagia</taxon>
        <taxon>Cytophagales</taxon>
        <taxon>Hymenobacteraceae</taxon>
        <taxon>Pontibacter</taxon>
    </lineage>
</organism>
<accession>A0A239E2M5</accession>
<name>A0A239E2M5_9BACT</name>
<sequence>MSLSFEENKKAATLLQQKVADELGTDDMGKACRVFRAVLHAIRDRLPVNEAVHFAAQLPIIWKGIFYDQYNPDRVPVKIRDRQEWLHYIRSKNAFAANNDFQQDEEIQQSYEAVLRVLQKFLGTEQLNKVQGFLSEEIREPVAAEQAADNSTKPPATYL</sequence>
<dbReference type="OrthoDB" id="1437314at2"/>
<reference evidence="2" key="1">
    <citation type="submission" date="2017-06" db="EMBL/GenBank/DDBJ databases">
        <authorList>
            <person name="Varghese N."/>
            <person name="Submissions S."/>
        </authorList>
    </citation>
    <scope>NUCLEOTIDE SEQUENCE [LARGE SCALE GENOMIC DNA]</scope>
    <source>
        <strain evidence="2">NKM1</strain>
    </source>
</reference>
<proteinExistence type="predicted"/>
<evidence type="ECO:0000313" key="2">
    <source>
        <dbReference type="Proteomes" id="UP000198432"/>
    </source>
</evidence>